<protein>
    <submittedName>
        <fullName evidence="2">Uncharacterized protein</fullName>
    </submittedName>
</protein>
<evidence type="ECO:0000313" key="3">
    <source>
        <dbReference type="Proteomes" id="UP000821853"/>
    </source>
</evidence>
<dbReference type="AlphaFoldDB" id="A0A9J6GNB3"/>
<proteinExistence type="predicted"/>
<keyword evidence="1" id="KW-0472">Membrane</keyword>
<comment type="caution">
    <text evidence="2">The sequence shown here is derived from an EMBL/GenBank/DDBJ whole genome shotgun (WGS) entry which is preliminary data.</text>
</comment>
<keyword evidence="3" id="KW-1185">Reference proteome</keyword>
<keyword evidence="1" id="KW-1133">Transmembrane helix</keyword>
<organism evidence="2 3">
    <name type="scientific">Haemaphysalis longicornis</name>
    <name type="common">Bush tick</name>
    <dbReference type="NCBI Taxonomy" id="44386"/>
    <lineage>
        <taxon>Eukaryota</taxon>
        <taxon>Metazoa</taxon>
        <taxon>Ecdysozoa</taxon>
        <taxon>Arthropoda</taxon>
        <taxon>Chelicerata</taxon>
        <taxon>Arachnida</taxon>
        <taxon>Acari</taxon>
        <taxon>Parasitiformes</taxon>
        <taxon>Ixodida</taxon>
        <taxon>Ixodoidea</taxon>
        <taxon>Ixodidae</taxon>
        <taxon>Haemaphysalinae</taxon>
        <taxon>Haemaphysalis</taxon>
    </lineage>
</organism>
<reference evidence="2 3" key="1">
    <citation type="journal article" date="2020" name="Cell">
        <title>Large-Scale Comparative Analyses of Tick Genomes Elucidate Their Genetic Diversity and Vector Capacities.</title>
        <authorList>
            <consortium name="Tick Genome and Microbiome Consortium (TIGMIC)"/>
            <person name="Jia N."/>
            <person name="Wang J."/>
            <person name="Shi W."/>
            <person name="Du L."/>
            <person name="Sun Y."/>
            <person name="Zhan W."/>
            <person name="Jiang J.F."/>
            <person name="Wang Q."/>
            <person name="Zhang B."/>
            <person name="Ji P."/>
            <person name="Bell-Sakyi L."/>
            <person name="Cui X.M."/>
            <person name="Yuan T.T."/>
            <person name="Jiang B.G."/>
            <person name="Yang W.F."/>
            <person name="Lam T.T."/>
            <person name="Chang Q.C."/>
            <person name="Ding S.J."/>
            <person name="Wang X.J."/>
            <person name="Zhu J.G."/>
            <person name="Ruan X.D."/>
            <person name="Zhao L."/>
            <person name="Wei J.T."/>
            <person name="Ye R.Z."/>
            <person name="Que T.C."/>
            <person name="Du C.H."/>
            <person name="Zhou Y.H."/>
            <person name="Cheng J.X."/>
            <person name="Dai P.F."/>
            <person name="Guo W.B."/>
            <person name="Han X.H."/>
            <person name="Huang E.J."/>
            <person name="Li L.F."/>
            <person name="Wei W."/>
            <person name="Gao Y.C."/>
            <person name="Liu J.Z."/>
            <person name="Shao H.Z."/>
            <person name="Wang X."/>
            <person name="Wang C.C."/>
            <person name="Yang T.C."/>
            <person name="Huo Q.B."/>
            <person name="Li W."/>
            <person name="Chen H.Y."/>
            <person name="Chen S.E."/>
            <person name="Zhou L.G."/>
            <person name="Ni X.B."/>
            <person name="Tian J.H."/>
            <person name="Sheng Y."/>
            <person name="Liu T."/>
            <person name="Pan Y.S."/>
            <person name="Xia L.Y."/>
            <person name="Li J."/>
            <person name="Zhao F."/>
            <person name="Cao W.C."/>
        </authorList>
    </citation>
    <scope>NUCLEOTIDE SEQUENCE [LARGE SCALE GENOMIC DNA]</scope>
    <source>
        <strain evidence="2">HaeL-2018</strain>
    </source>
</reference>
<gene>
    <name evidence="2" type="ORF">HPB48_023099</name>
</gene>
<name>A0A9J6GNB3_HAELO</name>
<sequence>MFKKHDRNDRHFSILDAMAAAAQRFEKLPGPVKTRDSLAGCMKKAAKGTHVYVGFGGMHCWYNKQRWYQQGLIVEGQETLLTIPCGFAMRKDYHLRRQINLIARKIGGDGLELPPTEGCWSGSALGRKNVKNEIHLPHIHQLFVVIGVGCLLSLVFLSGEFLVAKMSA</sequence>
<keyword evidence="1" id="KW-0812">Transmembrane</keyword>
<evidence type="ECO:0000256" key="1">
    <source>
        <dbReference type="SAM" id="Phobius"/>
    </source>
</evidence>
<dbReference type="VEuPathDB" id="VectorBase:HLOH_049832"/>
<feature type="transmembrane region" description="Helical" evidence="1">
    <location>
        <begin position="142"/>
        <end position="164"/>
    </location>
</feature>
<dbReference type="EMBL" id="JABSTR010000008">
    <property type="protein sequence ID" value="KAH9376361.1"/>
    <property type="molecule type" value="Genomic_DNA"/>
</dbReference>
<accession>A0A9J6GNB3</accession>
<evidence type="ECO:0000313" key="2">
    <source>
        <dbReference type="EMBL" id="KAH9376361.1"/>
    </source>
</evidence>
<dbReference type="Proteomes" id="UP000821853">
    <property type="component" value="Unassembled WGS sequence"/>
</dbReference>